<dbReference type="STRING" id="1450648.CLORY_16900"/>
<comment type="caution">
    <text evidence="1">The sequence shown here is derived from an EMBL/GenBank/DDBJ whole genome shotgun (WGS) entry which is preliminary data.</text>
</comment>
<keyword evidence="2" id="KW-1185">Reference proteome</keyword>
<dbReference type="AlphaFoldDB" id="A0A1V4IRW6"/>
<dbReference type="Proteomes" id="UP000190080">
    <property type="component" value="Unassembled WGS sequence"/>
</dbReference>
<evidence type="ECO:0000313" key="2">
    <source>
        <dbReference type="Proteomes" id="UP000190080"/>
    </source>
</evidence>
<accession>A0A1V4IRW6</accession>
<evidence type="ECO:0000313" key="1">
    <source>
        <dbReference type="EMBL" id="OPJ62560.1"/>
    </source>
</evidence>
<dbReference type="EMBL" id="MZGV01000014">
    <property type="protein sequence ID" value="OPJ62560.1"/>
    <property type="molecule type" value="Genomic_DNA"/>
</dbReference>
<sequence length="109" mass="13160">MNIDEKNILFPLIKEIRENDRELWKQLKYETQQGPEFNEYPYYAAAFDYVDRTKKIINGLDEITKKRLVKLWQEEKRVISLDKDEDILDRYAVIVVNEIIRRARVAGNR</sequence>
<reference evidence="1 2" key="1">
    <citation type="submission" date="2017-03" db="EMBL/GenBank/DDBJ databases">
        <title>Genome sequence of Clostridium oryzae DSM 28571.</title>
        <authorList>
            <person name="Poehlein A."/>
            <person name="Daniel R."/>
        </authorList>
    </citation>
    <scope>NUCLEOTIDE SEQUENCE [LARGE SCALE GENOMIC DNA]</scope>
    <source>
        <strain evidence="1 2">DSM 28571</strain>
    </source>
</reference>
<organism evidence="1 2">
    <name type="scientific">Clostridium oryzae</name>
    <dbReference type="NCBI Taxonomy" id="1450648"/>
    <lineage>
        <taxon>Bacteria</taxon>
        <taxon>Bacillati</taxon>
        <taxon>Bacillota</taxon>
        <taxon>Clostridia</taxon>
        <taxon>Eubacteriales</taxon>
        <taxon>Clostridiaceae</taxon>
        <taxon>Clostridium</taxon>
    </lineage>
</organism>
<proteinExistence type="predicted"/>
<protein>
    <submittedName>
        <fullName evidence="1">Uncharacterized protein</fullName>
    </submittedName>
</protein>
<dbReference type="RefSeq" id="WP_079423247.1">
    <property type="nucleotide sequence ID" value="NZ_MZGV01000014.1"/>
</dbReference>
<gene>
    <name evidence="1" type="ORF">CLORY_16900</name>
</gene>
<name>A0A1V4IRW6_9CLOT</name>